<keyword evidence="2" id="KW-1133">Transmembrane helix</keyword>
<dbReference type="AlphaFoldDB" id="A0A1Y2ANZ6"/>
<accession>A0A1Y2ANZ6</accession>
<comment type="caution">
    <text evidence="3">The sequence shown here is derived from an EMBL/GenBank/DDBJ whole genome shotgun (WGS) entry which is preliminary data.</text>
</comment>
<feature type="compositionally biased region" description="Low complexity" evidence="1">
    <location>
        <begin position="51"/>
        <end position="63"/>
    </location>
</feature>
<feature type="transmembrane region" description="Helical" evidence="2">
    <location>
        <begin position="67"/>
        <end position="89"/>
    </location>
</feature>
<feature type="compositionally biased region" description="Low complexity" evidence="1">
    <location>
        <begin position="447"/>
        <end position="459"/>
    </location>
</feature>
<dbReference type="Proteomes" id="UP000193986">
    <property type="component" value="Unassembled WGS sequence"/>
</dbReference>
<feature type="region of interest" description="Disordered" evidence="1">
    <location>
        <begin position="438"/>
        <end position="565"/>
    </location>
</feature>
<gene>
    <name evidence="3" type="ORF">BCR39DRAFT_507514</name>
</gene>
<dbReference type="STRING" id="71784.A0A1Y2ANZ6"/>
<sequence>MLGRQNGPPQVATTIEGPEAATTIEAPQASTTIDDHAAHTVGTFSVRPTGTASPSASSTSDSSQPKWMISAIVPVVIIVVTLVIIGILYRFRKPVKEYFSSFSNSTHAFQPVGSGSTRTLTAEELATSGRSRAGTNATGSSTVNSGSPLTTVSGNAAQGRNRPARRSYRRNLRRTESGQSVKTLPEYRKEAGDQELVLVPQRSSSIISEEDASASENEGEYGQIDDIPLEDENNVARSDSRRSVRSASGSQDVTLQLPNNADTETHSAPSGSGPGAALSRVRDSLSRRGWGEAPTYLEAMSSPFFSSSNSNAELGGVPAPKTNLRERTTSGFRGLLSRAGLAPSAFHGTGGRPMTQRPSSQASLLLQPTTSRMSTLTSGTVTSPWASTNSLLISSPLPNSAMRASFEIPRAGLSDDQMRFLSSSEAVNLAGTRLDEPPAWKKRRRASSAATTGLLGTPEAEGEAGGPLPSWDELDQERRMTEAAQRRDLSRPVQRDSERAEEGTAAVADGDMVAATRDGEGDVSGTKPASRPELSIPLPLSAASGPELEVVPPTPVTATSGVTIR</sequence>
<feature type="compositionally biased region" description="Polar residues" evidence="1">
    <location>
        <begin position="251"/>
        <end position="270"/>
    </location>
</feature>
<evidence type="ECO:0000256" key="1">
    <source>
        <dbReference type="SAM" id="MobiDB-lite"/>
    </source>
</evidence>
<protein>
    <submittedName>
        <fullName evidence="3">Uncharacterized protein</fullName>
    </submittedName>
</protein>
<dbReference type="InParanoid" id="A0A1Y2ANZ6"/>
<feature type="compositionally biased region" description="Low complexity" evidence="1">
    <location>
        <begin position="545"/>
        <end position="565"/>
    </location>
</feature>
<evidence type="ECO:0000256" key="2">
    <source>
        <dbReference type="SAM" id="Phobius"/>
    </source>
</evidence>
<name>A0A1Y2ANZ6_9TREE</name>
<feature type="compositionally biased region" description="Basic and acidic residues" evidence="1">
    <location>
        <begin position="476"/>
        <end position="502"/>
    </location>
</feature>
<feature type="compositionally biased region" description="Basic residues" evidence="1">
    <location>
        <begin position="162"/>
        <end position="172"/>
    </location>
</feature>
<keyword evidence="4" id="KW-1185">Reference proteome</keyword>
<evidence type="ECO:0000313" key="4">
    <source>
        <dbReference type="Proteomes" id="UP000193986"/>
    </source>
</evidence>
<reference evidence="3 4" key="1">
    <citation type="submission" date="2016-07" db="EMBL/GenBank/DDBJ databases">
        <title>Pervasive Adenine N6-methylation of Active Genes in Fungi.</title>
        <authorList>
            <consortium name="DOE Joint Genome Institute"/>
            <person name="Mondo S.J."/>
            <person name="Dannebaum R.O."/>
            <person name="Kuo R.C."/>
            <person name="Labutti K."/>
            <person name="Haridas S."/>
            <person name="Kuo A."/>
            <person name="Salamov A."/>
            <person name="Ahrendt S.R."/>
            <person name="Lipzen A."/>
            <person name="Sullivan W."/>
            <person name="Andreopoulos W.B."/>
            <person name="Clum A."/>
            <person name="Lindquist E."/>
            <person name="Daum C."/>
            <person name="Ramamoorthy G.K."/>
            <person name="Gryganskyi A."/>
            <person name="Culley D."/>
            <person name="Magnuson J.K."/>
            <person name="James T.Y."/>
            <person name="O'Malley M.A."/>
            <person name="Stajich J.E."/>
            <person name="Spatafora J.W."/>
            <person name="Visel A."/>
            <person name="Grigoriev I.V."/>
        </authorList>
    </citation>
    <scope>NUCLEOTIDE SEQUENCE [LARGE SCALE GENOMIC DNA]</scope>
    <source>
        <strain evidence="3 4">68-887.2</strain>
    </source>
</reference>
<feature type="compositionally biased region" description="Acidic residues" evidence="1">
    <location>
        <begin position="208"/>
        <end position="219"/>
    </location>
</feature>
<keyword evidence="2" id="KW-0812">Transmembrane</keyword>
<feature type="compositionally biased region" description="Polar residues" evidence="1">
    <location>
        <begin position="128"/>
        <end position="158"/>
    </location>
</feature>
<organism evidence="3 4">
    <name type="scientific">Naematelia encephala</name>
    <dbReference type="NCBI Taxonomy" id="71784"/>
    <lineage>
        <taxon>Eukaryota</taxon>
        <taxon>Fungi</taxon>
        <taxon>Dikarya</taxon>
        <taxon>Basidiomycota</taxon>
        <taxon>Agaricomycotina</taxon>
        <taxon>Tremellomycetes</taxon>
        <taxon>Tremellales</taxon>
        <taxon>Naemateliaceae</taxon>
        <taxon>Naematelia</taxon>
    </lineage>
</organism>
<feature type="region of interest" description="Disordered" evidence="1">
    <location>
        <begin position="44"/>
        <end position="64"/>
    </location>
</feature>
<proteinExistence type="predicted"/>
<evidence type="ECO:0000313" key="3">
    <source>
        <dbReference type="EMBL" id="ORY24289.1"/>
    </source>
</evidence>
<keyword evidence="2" id="KW-0472">Membrane</keyword>
<dbReference type="EMBL" id="MCFC01000069">
    <property type="protein sequence ID" value="ORY24289.1"/>
    <property type="molecule type" value="Genomic_DNA"/>
</dbReference>
<dbReference type="OrthoDB" id="2804493at2759"/>
<feature type="region of interest" description="Disordered" evidence="1">
    <location>
        <begin position="126"/>
        <end position="283"/>
    </location>
</feature>